<dbReference type="AlphaFoldDB" id="A0A164M2C7"/>
<feature type="compositionally biased region" description="Basic and acidic residues" evidence="1">
    <location>
        <begin position="13"/>
        <end position="28"/>
    </location>
</feature>
<evidence type="ECO:0000313" key="3">
    <source>
        <dbReference type="Proteomes" id="UP000076722"/>
    </source>
</evidence>
<name>A0A164M2C7_9AGAM</name>
<feature type="compositionally biased region" description="Basic and acidic residues" evidence="1">
    <location>
        <begin position="91"/>
        <end position="105"/>
    </location>
</feature>
<gene>
    <name evidence="2" type="ORF">SISNIDRAFT_492110</name>
</gene>
<sequence>MSSARKSKNATKSGEKKTDKSHGRESKADATNVEVIDDESEEIQTSVKGSKRKRVPSRDLDKQRQATRSRQTTSRDDPSVSVPTRRSKRGHVSDDEPPPKPETRSRKVNQPAEGPDRYGSS</sequence>
<organism evidence="2 3">
    <name type="scientific">Sistotremastrum niveocremeum HHB9708</name>
    <dbReference type="NCBI Taxonomy" id="1314777"/>
    <lineage>
        <taxon>Eukaryota</taxon>
        <taxon>Fungi</taxon>
        <taxon>Dikarya</taxon>
        <taxon>Basidiomycota</taxon>
        <taxon>Agaricomycotina</taxon>
        <taxon>Agaricomycetes</taxon>
        <taxon>Sistotremastrales</taxon>
        <taxon>Sistotremastraceae</taxon>
        <taxon>Sertulicium</taxon>
        <taxon>Sertulicium niveocremeum</taxon>
    </lineage>
</organism>
<feature type="region of interest" description="Disordered" evidence="1">
    <location>
        <begin position="1"/>
        <end position="121"/>
    </location>
</feature>
<keyword evidence="3" id="KW-1185">Reference proteome</keyword>
<proteinExistence type="predicted"/>
<evidence type="ECO:0000256" key="1">
    <source>
        <dbReference type="SAM" id="MobiDB-lite"/>
    </source>
</evidence>
<evidence type="ECO:0000313" key="2">
    <source>
        <dbReference type="EMBL" id="KZS86284.1"/>
    </source>
</evidence>
<reference evidence="2 3" key="1">
    <citation type="journal article" date="2016" name="Mol. Biol. Evol.">
        <title>Comparative Genomics of Early-Diverging Mushroom-Forming Fungi Provides Insights into the Origins of Lignocellulose Decay Capabilities.</title>
        <authorList>
            <person name="Nagy L.G."/>
            <person name="Riley R."/>
            <person name="Tritt A."/>
            <person name="Adam C."/>
            <person name="Daum C."/>
            <person name="Floudas D."/>
            <person name="Sun H."/>
            <person name="Yadav J.S."/>
            <person name="Pangilinan J."/>
            <person name="Larsson K.H."/>
            <person name="Matsuura K."/>
            <person name="Barry K."/>
            <person name="Labutti K."/>
            <person name="Kuo R."/>
            <person name="Ohm R.A."/>
            <person name="Bhattacharya S.S."/>
            <person name="Shirouzu T."/>
            <person name="Yoshinaga Y."/>
            <person name="Martin F.M."/>
            <person name="Grigoriev I.V."/>
            <person name="Hibbett D.S."/>
        </authorList>
    </citation>
    <scope>NUCLEOTIDE SEQUENCE [LARGE SCALE GENOMIC DNA]</scope>
    <source>
        <strain evidence="2 3">HHB9708</strain>
    </source>
</reference>
<dbReference type="Proteomes" id="UP000076722">
    <property type="component" value="Unassembled WGS sequence"/>
</dbReference>
<accession>A0A164M2C7</accession>
<dbReference type="EMBL" id="KV419599">
    <property type="protein sequence ID" value="KZS86284.1"/>
    <property type="molecule type" value="Genomic_DNA"/>
</dbReference>
<protein>
    <submittedName>
        <fullName evidence="2">Uncharacterized protein</fullName>
    </submittedName>
</protein>